<dbReference type="AlphaFoldDB" id="A0A067BWZ2"/>
<evidence type="ECO:0000259" key="4">
    <source>
        <dbReference type="PROSITE" id="PS51228"/>
    </source>
</evidence>
<dbReference type="Proteomes" id="UP000030745">
    <property type="component" value="Unassembled WGS sequence"/>
</dbReference>
<organism evidence="5 6">
    <name type="scientific">Saprolegnia parasitica (strain CBS 223.65)</name>
    <dbReference type="NCBI Taxonomy" id="695850"/>
    <lineage>
        <taxon>Eukaryota</taxon>
        <taxon>Sar</taxon>
        <taxon>Stramenopiles</taxon>
        <taxon>Oomycota</taxon>
        <taxon>Saprolegniomycetes</taxon>
        <taxon>Saprolegniales</taxon>
        <taxon>Saprolegniaceae</taxon>
        <taxon>Saprolegnia</taxon>
    </lineage>
</organism>
<dbReference type="RefSeq" id="XP_012206166.1">
    <property type="nucleotide sequence ID" value="XM_012350776.1"/>
</dbReference>
<dbReference type="PROSITE" id="PS51228">
    <property type="entry name" value="ACB_2"/>
    <property type="match status" value="1"/>
</dbReference>
<protein>
    <recommendedName>
        <fullName evidence="4">ACB domain-containing protein</fullName>
    </recommendedName>
</protein>
<keyword evidence="3" id="KW-0812">Transmembrane</keyword>
<dbReference type="KEGG" id="spar:SPRG_11896"/>
<proteinExistence type="inferred from homology"/>
<dbReference type="Gene3D" id="1.20.80.10">
    <property type="match status" value="1"/>
</dbReference>
<dbReference type="OrthoDB" id="346910at2759"/>
<evidence type="ECO:0000313" key="5">
    <source>
        <dbReference type="EMBL" id="KDO23049.1"/>
    </source>
</evidence>
<name>A0A067BWZ2_SAPPC</name>
<dbReference type="GO" id="GO:0000062">
    <property type="term" value="F:fatty-acyl-CoA binding"/>
    <property type="evidence" value="ECO:0007669"/>
    <property type="project" value="InterPro"/>
</dbReference>
<dbReference type="GO" id="GO:0006631">
    <property type="term" value="P:fatty acid metabolic process"/>
    <property type="evidence" value="ECO:0007669"/>
    <property type="project" value="TreeGrafter"/>
</dbReference>
<feature type="transmembrane region" description="Helical" evidence="3">
    <location>
        <begin position="158"/>
        <end position="180"/>
    </location>
</feature>
<dbReference type="Pfam" id="PF00887">
    <property type="entry name" value="ACBP"/>
    <property type="match status" value="1"/>
</dbReference>
<dbReference type="InterPro" id="IPR000582">
    <property type="entry name" value="Acyl-CoA-binding_protein"/>
</dbReference>
<dbReference type="InterPro" id="IPR014352">
    <property type="entry name" value="FERM/acyl-CoA-bd_prot_sf"/>
</dbReference>
<dbReference type="PANTHER" id="PTHR23310">
    <property type="entry name" value="ACYL-COA-BINDING PROTEIN, ACBP"/>
    <property type="match status" value="1"/>
</dbReference>
<keyword evidence="3" id="KW-1133">Transmembrane helix</keyword>
<dbReference type="VEuPathDB" id="FungiDB:SPRG_11896"/>
<evidence type="ECO:0000256" key="1">
    <source>
        <dbReference type="ARBA" id="ARBA00005567"/>
    </source>
</evidence>
<reference evidence="5 6" key="1">
    <citation type="journal article" date="2013" name="PLoS Genet.">
        <title>Distinctive expansion of potential virulence genes in the genome of the oomycete fish pathogen Saprolegnia parasitica.</title>
        <authorList>
            <person name="Jiang R.H."/>
            <person name="de Bruijn I."/>
            <person name="Haas B.J."/>
            <person name="Belmonte R."/>
            <person name="Lobach L."/>
            <person name="Christie J."/>
            <person name="van den Ackerveken G."/>
            <person name="Bottin A."/>
            <person name="Bulone V."/>
            <person name="Diaz-Moreno S.M."/>
            <person name="Dumas B."/>
            <person name="Fan L."/>
            <person name="Gaulin E."/>
            <person name="Govers F."/>
            <person name="Grenville-Briggs L.J."/>
            <person name="Horner N.R."/>
            <person name="Levin J.Z."/>
            <person name="Mammella M."/>
            <person name="Meijer H.J."/>
            <person name="Morris P."/>
            <person name="Nusbaum C."/>
            <person name="Oome S."/>
            <person name="Phillips A.J."/>
            <person name="van Rooyen D."/>
            <person name="Rzeszutek E."/>
            <person name="Saraiva M."/>
            <person name="Secombes C.J."/>
            <person name="Seidl M.F."/>
            <person name="Snel B."/>
            <person name="Stassen J.H."/>
            <person name="Sykes S."/>
            <person name="Tripathy S."/>
            <person name="van den Berg H."/>
            <person name="Vega-Arreguin J.C."/>
            <person name="Wawra S."/>
            <person name="Young S.K."/>
            <person name="Zeng Q."/>
            <person name="Dieguez-Uribeondo J."/>
            <person name="Russ C."/>
            <person name="Tyler B.M."/>
            <person name="van West P."/>
        </authorList>
    </citation>
    <scope>NUCLEOTIDE SEQUENCE [LARGE SCALE GENOMIC DNA]</scope>
    <source>
        <strain evidence="5 6">CBS 223.65</strain>
    </source>
</reference>
<evidence type="ECO:0000256" key="2">
    <source>
        <dbReference type="ARBA" id="ARBA00023121"/>
    </source>
</evidence>
<evidence type="ECO:0000313" key="6">
    <source>
        <dbReference type="Proteomes" id="UP000030745"/>
    </source>
</evidence>
<keyword evidence="3" id="KW-0472">Membrane</keyword>
<comment type="similarity">
    <text evidence="1">Belongs to the ACBP family.</text>
</comment>
<gene>
    <name evidence="5" type="ORF">SPRG_11896</name>
</gene>
<dbReference type="EMBL" id="KK583258">
    <property type="protein sequence ID" value="KDO23049.1"/>
    <property type="molecule type" value="Genomic_DNA"/>
</dbReference>
<sequence>MASEAEIDATFNAAVLRMTQAEASKRHEAVVHQHAMQLYGLLQQATKGDNDTDRPRCPINNTGKAKWYTVSLATRRALMPAGRDAWTARSGMASEAAKQEYTRLVASILPPTDSSAQVRCRVTIIYRSSRSDKPQETTARGLQLKRWTPSQEQAQQTIFLHLLVYVGVAMFAIHVVVVLAQHINAVCAVNDSVLCAAWHQSYWLRLGGSWISVGLAVGTLLQTHVVQLLSVL</sequence>
<evidence type="ECO:0000256" key="3">
    <source>
        <dbReference type="SAM" id="Phobius"/>
    </source>
</evidence>
<accession>A0A067BWZ2</accession>
<dbReference type="InterPro" id="IPR035984">
    <property type="entry name" value="Acyl-CoA-binding_sf"/>
</dbReference>
<dbReference type="PANTHER" id="PTHR23310:SF62">
    <property type="entry name" value="ACYL-COA BINDING PROTEIN 1, ISOFORM A"/>
    <property type="match status" value="1"/>
</dbReference>
<dbReference type="SUPFAM" id="SSF47027">
    <property type="entry name" value="Acyl-CoA binding protein"/>
    <property type="match status" value="1"/>
</dbReference>
<keyword evidence="2" id="KW-0446">Lipid-binding</keyword>
<dbReference type="GeneID" id="24133905"/>
<feature type="domain" description="ACB" evidence="4">
    <location>
        <begin position="7"/>
        <end position="114"/>
    </location>
</feature>
<keyword evidence="6" id="KW-1185">Reference proteome</keyword>
<dbReference type="STRING" id="695850.A0A067BWZ2"/>